<feature type="domain" description="Glycoside hydrolase family 2 catalytic" evidence="6">
    <location>
        <begin position="266"/>
        <end position="412"/>
    </location>
</feature>
<dbReference type="Pfam" id="PF00703">
    <property type="entry name" value="Glyco_hydro_2"/>
    <property type="match status" value="1"/>
</dbReference>
<evidence type="ECO:0000259" key="7">
    <source>
        <dbReference type="Pfam" id="PF18565"/>
    </source>
</evidence>
<evidence type="ECO:0000313" key="9">
    <source>
        <dbReference type="Proteomes" id="UP000029692"/>
    </source>
</evidence>
<keyword evidence="9" id="KW-1185">Reference proteome</keyword>
<feature type="domain" description="Glycoside hydrolase family 2 immunoglobulin-like beta-sandwich" evidence="5">
    <location>
        <begin position="221"/>
        <end position="261"/>
    </location>
</feature>
<dbReference type="InterPro" id="IPR040605">
    <property type="entry name" value="Glyco_hydro2_dom5"/>
</dbReference>
<name>A0A098R267_9SPIO</name>
<proteinExistence type="inferred from homology"/>
<evidence type="ECO:0000256" key="4">
    <source>
        <dbReference type="SAM" id="MobiDB-lite"/>
    </source>
</evidence>
<dbReference type="PANTHER" id="PTHR42732:SF1">
    <property type="entry name" value="BETA-MANNOSIDASE"/>
    <property type="match status" value="1"/>
</dbReference>
<dbReference type="InterPro" id="IPR036156">
    <property type="entry name" value="Beta-gal/glucu_dom_sf"/>
</dbReference>
<keyword evidence="2" id="KW-0378">Hydrolase</keyword>
<dbReference type="RefSeq" id="WP_052078315.1">
    <property type="nucleotide sequence ID" value="NZ_JNUP01000003.1"/>
</dbReference>
<evidence type="ECO:0000256" key="2">
    <source>
        <dbReference type="ARBA" id="ARBA00022801"/>
    </source>
</evidence>
<dbReference type="AlphaFoldDB" id="A0A098R267"/>
<keyword evidence="3" id="KW-0326">Glycosidase</keyword>
<dbReference type="Gene3D" id="2.60.40.10">
    <property type="entry name" value="Immunoglobulins"/>
    <property type="match status" value="2"/>
</dbReference>
<evidence type="ECO:0000256" key="1">
    <source>
        <dbReference type="ARBA" id="ARBA00007401"/>
    </source>
</evidence>
<sequence length="802" mass="90048">MRSTIRLDNWQFSPASSPDPPAWQDITLPHTMVELPYNGFDEEEFQVTGYYRCVVFGSLEWHDKEVILEFDGVMGDARVSVNGEPITSLQGGYIPHQVAIHPYLNLGQENLIAVALDCRENPETPPYGRVVDFLGFGGLYRPARLIIRNYLHLEDLRVTTIGIGEGHPGFTLGVRISPGGSLDQSHDAEGLQITLTLTSPESVPWHSEPLAIQGAGIDLSFHPPDLILWEPDRPHLYTLRVDLIAPGTTLLDRIEMRTGFREVAFTPEGFFCNEQKHFLIGLNRHQTFPYRGAAMPERIQRRDAEILRQDLGLTVVRTSHYPQDPAFLDRCDELGLFVMEEIPGWQYIGDDSWKQQSLRDLEAMIRRDRHHPSVVLWGVRINESPDDTPFYRETNALARGLDPGRQTGGVRNFARSELLEDVYTFNDFSHDGSNPPLLPKHRVAPRSAPYMVTEHTGHTFPTKRYDQEERLIEHSLRHLRIINHALAMKGLAGVIGWCAFDYHTHREFGSGDRICYHGVYDAFRQPKWAAAAYSSQMPPERRPVLQPLSLFALGERNGALTMPLTILTNCDSLRIYRNEEYLGEFYPDRRSWPHLPHPPVHIQELIGTRLSAYGFSLRAQTRLKRIFGAIMEKGEKGISLLQKLQLAGIVLLRGMSLLQARRMFEAVSTGWGEPEQIWRFEGIVGNRPVLQRSFGSSRASALLVDPDNTLLEAGKPDGTRVAISLVDQHGNTMPHVSEAVQVGCTGPGHLAGPRQVSLTGGVSALWVLTTGEPGIITLTVSSPRFGVSSLRIEVRSAPDVAR</sequence>
<dbReference type="InterPro" id="IPR008979">
    <property type="entry name" value="Galactose-bd-like_sf"/>
</dbReference>
<comment type="caution">
    <text evidence="8">The sequence shown here is derived from an EMBL/GenBank/DDBJ whole genome shotgun (WGS) entry which is preliminary data.</text>
</comment>
<gene>
    <name evidence="8" type="ORF">DC28_00980</name>
</gene>
<dbReference type="Proteomes" id="UP000029692">
    <property type="component" value="Unassembled WGS sequence"/>
</dbReference>
<protein>
    <recommendedName>
        <fullName evidence="10">Beta-galactosidase</fullName>
    </recommendedName>
</protein>
<dbReference type="eggNOG" id="COG3250">
    <property type="taxonomic scope" value="Bacteria"/>
</dbReference>
<dbReference type="InterPro" id="IPR006102">
    <property type="entry name" value="Ig-like_GH2"/>
</dbReference>
<feature type="region of interest" description="Disordered" evidence="4">
    <location>
        <begin position="1"/>
        <end position="21"/>
    </location>
</feature>
<evidence type="ECO:0000256" key="3">
    <source>
        <dbReference type="ARBA" id="ARBA00023295"/>
    </source>
</evidence>
<feature type="domain" description="Glycoside hydrolase family 2" evidence="7">
    <location>
        <begin position="704"/>
        <end position="787"/>
    </location>
</feature>
<dbReference type="InterPro" id="IPR006103">
    <property type="entry name" value="Glyco_hydro_2_cat"/>
</dbReference>
<dbReference type="STRING" id="1480694.DC28_00980"/>
<evidence type="ECO:0000313" key="8">
    <source>
        <dbReference type="EMBL" id="KGE73821.1"/>
    </source>
</evidence>
<accession>A0A098R267</accession>
<dbReference type="Pfam" id="PF02836">
    <property type="entry name" value="Glyco_hydro_2_C"/>
    <property type="match status" value="1"/>
</dbReference>
<evidence type="ECO:0000259" key="5">
    <source>
        <dbReference type="Pfam" id="PF00703"/>
    </source>
</evidence>
<dbReference type="SUPFAM" id="SSF51445">
    <property type="entry name" value="(Trans)glycosidases"/>
    <property type="match status" value="1"/>
</dbReference>
<reference evidence="8 9" key="1">
    <citation type="submission" date="2014-05" db="EMBL/GenBank/DDBJ databases">
        <title>De novo Genome Sequence of Spirocheata sp.</title>
        <authorList>
            <person name="Shivani Y."/>
            <person name="Subhash Y."/>
            <person name="Tushar L."/>
            <person name="Sasikala C."/>
            <person name="Ramana C.V."/>
        </authorList>
    </citation>
    <scope>NUCLEOTIDE SEQUENCE [LARGE SCALE GENOMIC DNA]</scope>
    <source>
        <strain evidence="8 9">JC230</strain>
    </source>
</reference>
<dbReference type="InterPro" id="IPR051913">
    <property type="entry name" value="GH2_Domain-Containing"/>
</dbReference>
<dbReference type="SUPFAM" id="SSF49303">
    <property type="entry name" value="beta-Galactosidase/glucuronidase domain"/>
    <property type="match status" value="1"/>
</dbReference>
<dbReference type="GO" id="GO:0004553">
    <property type="term" value="F:hydrolase activity, hydrolyzing O-glycosyl compounds"/>
    <property type="evidence" value="ECO:0007669"/>
    <property type="project" value="InterPro"/>
</dbReference>
<dbReference type="OrthoDB" id="9801077at2"/>
<dbReference type="Gene3D" id="3.20.20.80">
    <property type="entry name" value="Glycosidases"/>
    <property type="match status" value="1"/>
</dbReference>
<dbReference type="InterPro" id="IPR017853">
    <property type="entry name" value="GH"/>
</dbReference>
<dbReference type="EMBL" id="JNUP01000003">
    <property type="protein sequence ID" value="KGE73821.1"/>
    <property type="molecule type" value="Genomic_DNA"/>
</dbReference>
<organism evidence="8 9">
    <name type="scientific">Spirochaeta lutea</name>
    <dbReference type="NCBI Taxonomy" id="1480694"/>
    <lineage>
        <taxon>Bacteria</taxon>
        <taxon>Pseudomonadati</taxon>
        <taxon>Spirochaetota</taxon>
        <taxon>Spirochaetia</taxon>
        <taxon>Spirochaetales</taxon>
        <taxon>Spirochaetaceae</taxon>
        <taxon>Spirochaeta</taxon>
    </lineage>
</organism>
<evidence type="ECO:0008006" key="10">
    <source>
        <dbReference type="Google" id="ProtNLM"/>
    </source>
</evidence>
<dbReference type="InterPro" id="IPR013783">
    <property type="entry name" value="Ig-like_fold"/>
</dbReference>
<dbReference type="GO" id="GO:0005975">
    <property type="term" value="P:carbohydrate metabolic process"/>
    <property type="evidence" value="ECO:0007669"/>
    <property type="project" value="InterPro"/>
</dbReference>
<dbReference type="Pfam" id="PF18565">
    <property type="entry name" value="Glyco_hydro2_C5"/>
    <property type="match status" value="1"/>
</dbReference>
<dbReference type="SUPFAM" id="SSF49785">
    <property type="entry name" value="Galactose-binding domain-like"/>
    <property type="match status" value="1"/>
</dbReference>
<comment type="similarity">
    <text evidence="1">Belongs to the glycosyl hydrolase 2 family.</text>
</comment>
<evidence type="ECO:0000259" key="6">
    <source>
        <dbReference type="Pfam" id="PF02836"/>
    </source>
</evidence>
<dbReference type="Gene3D" id="2.60.120.260">
    <property type="entry name" value="Galactose-binding domain-like"/>
    <property type="match status" value="1"/>
</dbReference>
<dbReference type="PANTHER" id="PTHR42732">
    <property type="entry name" value="BETA-GALACTOSIDASE"/>
    <property type="match status" value="1"/>
</dbReference>